<dbReference type="PANTHER" id="PTHR11280">
    <property type="entry name" value="GLUCOSAMINE-6-PHOSPHATE ISOMERASE"/>
    <property type="match status" value="1"/>
</dbReference>
<comment type="caution">
    <text evidence="3">Lacks conserved residue(s) required for the propagation of feature annotation.</text>
</comment>
<feature type="active site" description="For ring-opening step" evidence="3">
    <location>
        <position position="136"/>
    </location>
</feature>
<organism evidence="5 6">
    <name type="scientific">Brachybacterium muris UCD-AY4</name>
    <dbReference type="NCBI Taxonomy" id="1249481"/>
    <lineage>
        <taxon>Bacteria</taxon>
        <taxon>Bacillati</taxon>
        <taxon>Actinomycetota</taxon>
        <taxon>Actinomycetes</taxon>
        <taxon>Micrococcales</taxon>
        <taxon>Dermabacteraceae</taxon>
        <taxon>Brachybacterium</taxon>
    </lineage>
</organism>
<sequence>MEVIIVADAAEGAREVADVFERVVRDAGPVVLGLATGSSPIAAYQELIRRHREEGLSFADARAFLLDEYVGLPAGHEQSYHRFIRENFTSHIDMDDALVLSPDGGAADPAAEAARYDRSIGEAGGVDLQILGIGSNGHIAFNEPGSSLASRTRPVVLTESTIADNARFFASREDVPQLALSQGLGTVREAREIVLTATGENKARAIAQMVEGPVSARWPGSALQLHPKVTVVVDEAAGSELELADYYRHVRRVATEQSLTPRS</sequence>
<dbReference type="InterPro" id="IPR004547">
    <property type="entry name" value="Glucosamine6P_isomerase"/>
</dbReference>
<dbReference type="CDD" id="cd01399">
    <property type="entry name" value="GlcN6P_deaminase"/>
    <property type="match status" value="1"/>
</dbReference>
<dbReference type="PROSITE" id="PS01161">
    <property type="entry name" value="GLC_GALNAC_ISOMERASE"/>
    <property type="match status" value="1"/>
</dbReference>
<comment type="caution">
    <text evidence="5">The sequence shown here is derived from an EMBL/GenBank/DDBJ whole genome shotgun (WGS) entry which is preliminary data.</text>
</comment>
<dbReference type="UniPathway" id="UPA00629">
    <property type="reaction ID" value="UER00684"/>
</dbReference>
<name>A0A022KRJ4_9MICO</name>
<dbReference type="GO" id="GO:0019262">
    <property type="term" value="P:N-acetylneuraminate catabolic process"/>
    <property type="evidence" value="ECO:0007669"/>
    <property type="project" value="UniProtKB-UniRule"/>
</dbReference>
<comment type="catalytic activity">
    <reaction evidence="3">
        <text>alpha-D-glucosamine 6-phosphate + H2O = beta-D-fructose 6-phosphate + NH4(+)</text>
        <dbReference type="Rhea" id="RHEA:12172"/>
        <dbReference type="ChEBI" id="CHEBI:15377"/>
        <dbReference type="ChEBI" id="CHEBI:28938"/>
        <dbReference type="ChEBI" id="CHEBI:57634"/>
        <dbReference type="ChEBI" id="CHEBI:75989"/>
        <dbReference type="EC" id="3.5.99.6"/>
    </reaction>
</comment>
<evidence type="ECO:0000256" key="1">
    <source>
        <dbReference type="ARBA" id="ARBA00022801"/>
    </source>
</evidence>
<dbReference type="Proteomes" id="UP000019754">
    <property type="component" value="Unassembled WGS sequence"/>
</dbReference>
<dbReference type="SUPFAM" id="SSF100950">
    <property type="entry name" value="NagB/RpiA/CoA transferase-like"/>
    <property type="match status" value="1"/>
</dbReference>
<protein>
    <recommendedName>
        <fullName evidence="3">Glucosamine-6-phosphate deaminase</fullName>
        <ecNumber evidence="3">3.5.99.6</ecNumber>
    </recommendedName>
    <alternativeName>
        <fullName evidence="3">GlcN6P deaminase</fullName>
        <shortName evidence="3">GNPDA</shortName>
    </alternativeName>
    <alternativeName>
        <fullName evidence="3">Glucosamine-6-phosphate isomerase</fullName>
    </alternativeName>
</protein>
<keyword evidence="1 3" id="KW-0378">Hydrolase</keyword>
<evidence type="ECO:0000313" key="6">
    <source>
        <dbReference type="Proteomes" id="UP000019754"/>
    </source>
</evidence>
<dbReference type="OrthoDB" id="9791139at2"/>
<dbReference type="EMBL" id="AORC01000016">
    <property type="protein sequence ID" value="EYT48262.1"/>
    <property type="molecule type" value="Genomic_DNA"/>
</dbReference>
<evidence type="ECO:0000256" key="3">
    <source>
        <dbReference type="HAMAP-Rule" id="MF_01241"/>
    </source>
</evidence>
<comment type="similarity">
    <text evidence="3">Belongs to the glucosamine/galactosamine-6-phosphate isomerase family. NagB subfamily.</text>
</comment>
<evidence type="ECO:0000259" key="4">
    <source>
        <dbReference type="Pfam" id="PF01182"/>
    </source>
</evidence>
<dbReference type="NCBIfam" id="TIGR00502">
    <property type="entry name" value="nagB"/>
    <property type="match status" value="1"/>
</dbReference>
<feature type="active site" description="For ring-opening step" evidence="3">
    <location>
        <position position="143"/>
    </location>
</feature>
<comment type="pathway">
    <text evidence="3">Amino-sugar metabolism; N-acetylneuraminate degradation; D-fructose 6-phosphate from N-acetylneuraminate: step 5/5.</text>
</comment>
<keyword evidence="2 3" id="KW-0119">Carbohydrate metabolism</keyword>
<dbReference type="GO" id="GO:0042802">
    <property type="term" value="F:identical protein binding"/>
    <property type="evidence" value="ECO:0007669"/>
    <property type="project" value="TreeGrafter"/>
</dbReference>
<evidence type="ECO:0000256" key="2">
    <source>
        <dbReference type="ARBA" id="ARBA00023277"/>
    </source>
</evidence>
<dbReference type="AlphaFoldDB" id="A0A022KRJ4"/>
<proteinExistence type="inferred from homology"/>
<dbReference type="EC" id="3.5.99.6" evidence="3"/>
<reference evidence="5 6" key="1">
    <citation type="journal article" date="2013" name="Genome Announc.">
        <title>Draft genome sequence of an Actinobacterium, Brachybacterium muris strain UCD-AY4.</title>
        <authorList>
            <person name="Lo J.R."/>
            <person name="Lang J.M."/>
            <person name="Darling A.E."/>
            <person name="Eisen J.A."/>
            <person name="Coil D.A."/>
        </authorList>
    </citation>
    <scope>NUCLEOTIDE SEQUENCE [LARGE SCALE GENOMIC DNA]</scope>
    <source>
        <strain evidence="5 6">UCD-AY4</strain>
    </source>
</reference>
<accession>A0A022KRJ4</accession>
<keyword evidence="6" id="KW-1185">Reference proteome</keyword>
<dbReference type="GO" id="GO:0004342">
    <property type="term" value="F:glucosamine-6-phosphate deaminase activity"/>
    <property type="evidence" value="ECO:0007669"/>
    <property type="project" value="UniProtKB-UniRule"/>
</dbReference>
<dbReference type="GO" id="GO:0006046">
    <property type="term" value="P:N-acetylglucosamine catabolic process"/>
    <property type="evidence" value="ECO:0007669"/>
    <property type="project" value="UniProtKB-UniRule"/>
</dbReference>
<dbReference type="RefSeq" id="WP_017823823.1">
    <property type="nucleotide sequence ID" value="NZ_AORC01000016.1"/>
</dbReference>
<feature type="active site" description="Proton acceptor; for ring-opening step" evidence="3">
    <location>
        <position position="138"/>
    </location>
</feature>
<feature type="domain" description="Glucosamine/galactosamine-6-phosphate isomerase" evidence="4">
    <location>
        <begin position="9"/>
        <end position="224"/>
    </location>
</feature>
<dbReference type="Gene3D" id="3.40.50.1360">
    <property type="match status" value="1"/>
</dbReference>
<comment type="function">
    <text evidence="3">Catalyzes the reversible isomerization-deamination of glucosamine 6-phosphate (GlcN6P) to form fructose 6-phosphate (Fru6P) and ammonium ion.</text>
</comment>
<dbReference type="HAMAP" id="MF_01241">
    <property type="entry name" value="GlcN6P_deamin"/>
    <property type="match status" value="1"/>
</dbReference>
<dbReference type="GO" id="GO:0005975">
    <property type="term" value="P:carbohydrate metabolic process"/>
    <property type="evidence" value="ECO:0007669"/>
    <property type="project" value="InterPro"/>
</dbReference>
<dbReference type="Pfam" id="PF01182">
    <property type="entry name" value="Glucosamine_iso"/>
    <property type="match status" value="1"/>
</dbReference>
<dbReference type="GO" id="GO:0005737">
    <property type="term" value="C:cytoplasm"/>
    <property type="evidence" value="ECO:0007669"/>
    <property type="project" value="TreeGrafter"/>
</dbReference>
<feature type="active site" description="Proton acceptor; for enolization step" evidence="3">
    <location>
        <position position="67"/>
    </location>
</feature>
<dbReference type="InterPro" id="IPR006148">
    <property type="entry name" value="Glc/Gal-6P_isomerase"/>
</dbReference>
<dbReference type="NCBIfam" id="NF001684">
    <property type="entry name" value="PRK00443.1-4"/>
    <property type="match status" value="1"/>
</dbReference>
<dbReference type="PANTHER" id="PTHR11280:SF5">
    <property type="entry name" value="GLUCOSAMINE-6-PHOSPHATE ISOMERASE"/>
    <property type="match status" value="1"/>
</dbReference>
<dbReference type="InterPro" id="IPR037171">
    <property type="entry name" value="NagB/RpiA_transferase-like"/>
</dbReference>
<dbReference type="HOGENOM" id="CLU_049611_1_1_11"/>
<evidence type="ECO:0000313" key="5">
    <source>
        <dbReference type="EMBL" id="EYT48262.1"/>
    </source>
</evidence>
<gene>
    <name evidence="3" type="primary">nagB</name>
    <name evidence="5" type="ORF">D641_0112400</name>
</gene>
<dbReference type="InterPro" id="IPR018321">
    <property type="entry name" value="Glucosamine6P_isomerase_CS"/>
</dbReference>
<dbReference type="GO" id="GO:0006043">
    <property type="term" value="P:glucosamine catabolic process"/>
    <property type="evidence" value="ECO:0007669"/>
    <property type="project" value="TreeGrafter"/>
</dbReference>
<dbReference type="STRING" id="1249481.D641_0112400"/>